<dbReference type="AlphaFoldDB" id="A0A652YQM8"/>
<sequence length="162" mass="17904">MGFSLTFMRIKQDEQVDADRGGVADFLERRGLQLVAGRYGGEIFDLDGKPLSFDDRFSDLYLDPLDQGDPLSGGIFHASLSAAECAFIYELCVAAGFMIVNPSGDPTFLVPQRNHAPEDLPELDDAAWVESPAELLQALTGSFDEFRAYRNKVLSQYPGRPH</sequence>
<comment type="caution">
    <text evidence="1">The sequence shown here is derived from an EMBL/GenBank/DDBJ whole genome shotgun (WGS) entry which is preliminary data.</text>
</comment>
<proteinExistence type="predicted"/>
<protein>
    <submittedName>
        <fullName evidence="1">Uncharacterized protein</fullName>
    </submittedName>
</protein>
<dbReference type="EMBL" id="VNIQ01000003">
    <property type="protein sequence ID" value="TYQ04868.1"/>
    <property type="molecule type" value="Genomic_DNA"/>
</dbReference>
<accession>A0A652YQM8</accession>
<reference evidence="1" key="1">
    <citation type="submission" date="2019-07" db="EMBL/GenBank/DDBJ databases">
        <title>Genomic Encyclopedia of Type Strains, Phase IV (KMG-IV): sequencing the most valuable type-strain genomes for metagenomic binning, comparative biology and taxonomic classification.</title>
        <authorList>
            <person name="Goeker M."/>
        </authorList>
    </citation>
    <scope>NUCLEOTIDE SEQUENCE</scope>
    <source>
        <strain evidence="1">DSM 44596</strain>
    </source>
</reference>
<name>A0A652YQM8_NOCGL</name>
<organism evidence="1">
    <name type="scientific">Nocardia globerula</name>
    <dbReference type="NCBI Taxonomy" id="1818"/>
    <lineage>
        <taxon>Bacteria</taxon>
        <taxon>Bacillati</taxon>
        <taxon>Actinomycetota</taxon>
        <taxon>Actinomycetes</taxon>
        <taxon>Mycobacteriales</taxon>
        <taxon>Nocardiaceae</taxon>
        <taxon>Nocardia</taxon>
    </lineage>
</organism>
<evidence type="ECO:0000313" key="1">
    <source>
        <dbReference type="EMBL" id="TYQ04868.1"/>
    </source>
</evidence>
<gene>
    <name evidence="1" type="ORF">FNL38_103219</name>
</gene>